<proteinExistence type="predicted"/>
<feature type="compositionally biased region" description="Low complexity" evidence="1">
    <location>
        <begin position="80"/>
        <end position="149"/>
    </location>
</feature>
<evidence type="ECO:0000313" key="2">
    <source>
        <dbReference type="EMBL" id="KYP58405.1"/>
    </source>
</evidence>
<feature type="region of interest" description="Disordered" evidence="1">
    <location>
        <begin position="50"/>
        <end position="159"/>
    </location>
</feature>
<keyword evidence="3" id="KW-1185">Reference proteome</keyword>
<evidence type="ECO:0000313" key="3">
    <source>
        <dbReference type="Proteomes" id="UP000075243"/>
    </source>
</evidence>
<feature type="compositionally biased region" description="Polar residues" evidence="1">
    <location>
        <begin position="1"/>
        <end position="15"/>
    </location>
</feature>
<feature type="region of interest" description="Disordered" evidence="1">
    <location>
        <begin position="1"/>
        <end position="24"/>
    </location>
</feature>
<sequence length="181" mass="19399">MAYQTPDQDSGSDPKTPTRLYNPYKDLEVPIRNLYHLPTSPEYLFVEEARRKRRSWGEPPPSPPAAAPSPAPLPEPPPALLTASNPSSPATPPSYASTASSTPPATLAAPGETASASSAFSTPASRAGSWRRGTPTTSGTASPPDSAPARCTAPREGCDRRRWRVPSAASWLELLLRRNRR</sequence>
<feature type="compositionally biased region" description="Pro residues" evidence="1">
    <location>
        <begin position="58"/>
        <end position="79"/>
    </location>
</feature>
<protein>
    <submittedName>
        <fullName evidence="2">Uncharacterized protein</fullName>
    </submittedName>
</protein>
<reference evidence="2 3" key="1">
    <citation type="journal article" date="2012" name="Nat. Biotechnol.">
        <title>Draft genome sequence of pigeonpea (Cajanus cajan), an orphan legume crop of resource-poor farmers.</title>
        <authorList>
            <person name="Varshney R.K."/>
            <person name="Chen W."/>
            <person name="Li Y."/>
            <person name="Bharti A.K."/>
            <person name="Saxena R.K."/>
            <person name="Schlueter J.A."/>
            <person name="Donoghue M.T."/>
            <person name="Azam S."/>
            <person name="Fan G."/>
            <person name="Whaley A.M."/>
            <person name="Farmer A.D."/>
            <person name="Sheridan J."/>
            <person name="Iwata A."/>
            <person name="Tuteja R."/>
            <person name="Penmetsa R.V."/>
            <person name="Wu W."/>
            <person name="Upadhyaya H.D."/>
            <person name="Yang S.P."/>
            <person name="Shah T."/>
            <person name="Saxena K.B."/>
            <person name="Michael T."/>
            <person name="McCombie W.R."/>
            <person name="Yang B."/>
            <person name="Zhang G."/>
            <person name="Yang H."/>
            <person name="Wang J."/>
            <person name="Spillane C."/>
            <person name="Cook D.R."/>
            <person name="May G.D."/>
            <person name="Xu X."/>
            <person name="Jackson S.A."/>
        </authorList>
    </citation>
    <scope>NUCLEOTIDE SEQUENCE [LARGE SCALE GENOMIC DNA]</scope>
    <source>
        <strain evidence="3">cv. Asha</strain>
    </source>
</reference>
<dbReference type="Proteomes" id="UP000075243">
    <property type="component" value="Chromosome 10"/>
</dbReference>
<dbReference type="Gramene" id="C.cajan_13400.t">
    <property type="protein sequence ID" value="C.cajan_13400.t.cds1"/>
    <property type="gene ID" value="C.cajan_13400"/>
</dbReference>
<accession>A0A151SUD6</accession>
<dbReference type="EMBL" id="CM003612">
    <property type="protein sequence ID" value="KYP58405.1"/>
    <property type="molecule type" value="Genomic_DNA"/>
</dbReference>
<dbReference type="STRING" id="3821.A0A151SUD6"/>
<name>A0A151SUD6_CAJCA</name>
<dbReference type="AlphaFoldDB" id="A0A151SUD6"/>
<gene>
    <name evidence="2" type="ORF">KK1_013812</name>
</gene>
<evidence type="ECO:0000256" key="1">
    <source>
        <dbReference type="SAM" id="MobiDB-lite"/>
    </source>
</evidence>
<organism evidence="2 3">
    <name type="scientific">Cajanus cajan</name>
    <name type="common">Pigeon pea</name>
    <name type="synonym">Cajanus indicus</name>
    <dbReference type="NCBI Taxonomy" id="3821"/>
    <lineage>
        <taxon>Eukaryota</taxon>
        <taxon>Viridiplantae</taxon>
        <taxon>Streptophyta</taxon>
        <taxon>Embryophyta</taxon>
        <taxon>Tracheophyta</taxon>
        <taxon>Spermatophyta</taxon>
        <taxon>Magnoliopsida</taxon>
        <taxon>eudicotyledons</taxon>
        <taxon>Gunneridae</taxon>
        <taxon>Pentapetalae</taxon>
        <taxon>rosids</taxon>
        <taxon>fabids</taxon>
        <taxon>Fabales</taxon>
        <taxon>Fabaceae</taxon>
        <taxon>Papilionoideae</taxon>
        <taxon>50 kb inversion clade</taxon>
        <taxon>NPAAA clade</taxon>
        <taxon>indigoferoid/millettioid clade</taxon>
        <taxon>Phaseoleae</taxon>
        <taxon>Cajanus</taxon>
    </lineage>
</organism>